<dbReference type="NCBIfam" id="TIGR01656">
    <property type="entry name" value="Histidinol-ppas"/>
    <property type="match status" value="1"/>
</dbReference>
<dbReference type="GO" id="GO:0046872">
    <property type="term" value="F:metal ion binding"/>
    <property type="evidence" value="ECO:0007669"/>
    <property type="project" value="UniProtKB-KW"/>
</dbReference>
<evidence type="ECO:0000256" key="10">
    <source>
        <dbReference type="PIRSR" id="PIRSR004682-4"/>
    </source>
</evidence>
<feature type="binding site" evidence="10">
    <location>
        <position position="136"/>
    </location>
    <ligand>
        <name>Mg(2+)</name>
        <dbReference type="ChEBI" id="CHEBI:18420"/>
    </ligand>
</feature>
<dbReference type="InterPro" id="IPR006549">
    <property type="entry name" value="HAD-SF_hydro_IIIA"/>
</dbReference>
<keyword evidence="3 10" id="KW-0479">Metal-binding</keyword>
<comment type="cofactor">
    <cofactor evidence="10">
        <name>Mg(2+)</name>
        <dbReference type="ChEBI" id="CHEBI:18420"/>
    </cofactor>
</comment>
<dbReference type="NCBIfam" id="TIGR01662">
    <property type="entry name" value="HAD-SF-IIIA"/>
    <property type="match status" value="1"/>
</dbReference>
<keyword evidence="4 7" id="KW-0378">Hydrolase</keyword>
<accession>A0A931M088</accession>
<evidence type="ECO:0000256" key="3">
    <source>
        <dbReference type="ARBA" id="ARBA00022723"/>
    </source>
</evidence>
<proteinExistence type="inferred from homology"/>
<feature type="binding site" evidence="10">
    <location>
        <position position="107"/>
    </location>
    <ligand>
        <name>Zn(2+)</name>
        <dbReference type="ChEBI" id="CHEBI:29105"/>
    </ligand>
</feature>
<feature type="binding site" evidence="10">
    <location>
        <position position="18"/>
    </location>
    <ligand>
        <name>Mg(2+)</name>
        <dbReference type="ChEBI" id="CHEBI:18420"/>
    </ligand>
</feature>
<dbReference type="GO" id="GO:0005975">
    <property type="term" value="P:carbohydrate metabolic process"/>
    <property type="evidence" value="ECO:0007669"/>
    <property type="project" value="InterPro"/>
</dbReference>
<comment type="caution">
    <text evidence="11">The sequence shown here is derived from an EMBL/GenBank/DDBJ whole genome shotgun (WGS) entry which is preliminary data.</text>
</comment>
<evidence type="ECO:0000256" key="7">
    <source>
        <dbReference type="PIRNR" id="PIRNR004682"/>
    </source>
</evidence>
<feature type="site" description="Stabilizes the phosphoryl group" evidence="9">
    <location>
        <position position="60"/>
    </location>
</feature>
<evidence type="ECO:0000256" key="9">
    <source>
        <dbReference type="PIRSR" id="PIRSR004682-3"/>
    </source>
</evidence>
<dbReference type="InterPro" id="IPR023214">
    <property type="entry name" value="HAD_sf"/>
</dbReference>
<organism evidence="11 12">
    <name type="scientific">Fimbriimonas ginsengisoli</name>
    <dbReference type="NCBI Taxonomy" id="1005039"/>
    <lineage>
        <taxon>Bacteria</taxon>
        <taxon>Bacillati</taxon>
        <taxon>Armatimonadota</taxon>
        <taxon>Fimbriimonadia</taxon>
        <taxon>Fimbriimonadales</taxon>
        <taxon>Fimbriimonadaceae</taxon>
        <taxon>Fimbriimonas</taxon>
    </lineage>
</organism>
<evidence type="ECO:0000313" key="11">
    <source>
        <dbReference type="EMBL" id="MBI1756521.1"/>
    </source>
</evidence>
<feature type="binding site" evidence="10">
    <location>
        <position position="109"/>
    </location>
    <ligand>
        <name>Zn(2+)</name>
        <dbReference type="ChEBI" id="CHEBI:29105"/>
    </ligand>
</feature>
<feature type="binding site" evidence="10">
    <location>
        <position position="99"/>
    </location>
    <ligand>
        <name>Zn(2+)</name>
        <dbReference type="ChEBI" id="CHEBI:29105"/>
    </ligand>
</feature>
<keyword evidence="5 7" id="KW-0119">Carbohydrate metabolism</keyword>
<evidence type="ECO:0000256" key="6">
    <source>
        <dbReference type="ARBA" id="ARBA00031828"/>
    </source>
</evidence>
<feature type="active site" description="Nucleophile" evidence="8">
    <location>
        <position position="16"/>
    </location>
</feature>
<dbReference type="PANTHER" id="PTHR42891">
    <property type="entry name" value="D-GLYCERO-BETA-D-MANNO-HEPTOSE-1,7-BISPHOSPHATE 7-PHOSPHATASE"/>
    <property type="match status" value="1"/>
</dbReference>
<reference evidence="11" key="1">
    <citation type="submission" date="2020-07" db="EMBL/GenBank/DDBJ databases">
        <title>Huge and variable diversity of episymbiotic CPR bacteria and DPANN archaea in groundwater ecosystems.</title>
        <authorList>
            <person name="He C.Y."/>
            <person name="Keren R."/>
            <person name="Whittaker M."/>
            <person name="Farag I.F."/>
            <person name="Doudna J."/>
            <person name="Cate J.H.D."/>
            <person name="Banfield J.F."/>
        </authorList>
    </citation>
    <scope>NUCLEOTIDE SEQUENCE</scope>
    <source>
        <strain evidence="11">NC_groundwater_17_Pr7_B-0.1um_64_12</strain>
    </source>
</reference>
<gene>
    <name evidence="11" type="ORF">HYR64_05380</name>
</gene>
<comment type="similarity">
    <text evidence="7">Belongs to the gmhB family.</text>
</comment>
<evidence type="ECO:0000256" key="8">
    <source>
        <dbReference type="PIRSR" id="PIRSR004682-1"/>
    </source>
</evidence>
<comment type="subcellular location">
    <subcellularLocation>
        <location evidence="1 7">Cytoplasm</location>
    </subcellularLocation>
</comment>
<feature type="binding site" evidence="10">
    <location>
        <position position="101"/>
    </location>
    <ligand>
        <name>Zn(2+)</name>
        <dbReference type="ChEBI" id="CHEBI:29105"/>
    </ligand>
</feature>
<dbReference type="InterPro" id="IPR036412">
    <property type="entry name" value="HAD-like_sf"/>
</dbReference>
<evidence type="ECO:0000313" key="12">
    <source>
        <dbReference type="Proteomes" id="UP000727962"/>
    </source>
</evidence>
<feature type="site" description="Contributes to substrate recognition" evidence="9">
    <location>
        <position position="110"/>
    </location>
</feature>
<evidence type="ECO:0000256" key="1">
    <source>
        <dbReference type="ARBA" id="ARBA00004496"/>
    </source>
</evidence>
<evidence type="ECO:0000256" key="4">
    <source>
        <dbReference type="ARBA" id="ARBA00022801"/>
    </source>
</evidence>
<dbReference type="EC" id="3.1.3.-" evidence="7"/>
<keyword evidence="10" id="KW-0460">Magnesium</keyword>
<sequence length="189" mass="20479">MPAPSARPLRPAIFVDRDGVLIEHRDDYILEPAHIKVYQESIAACLRITLESPYALVVVTNQSAIGRGILTMEQAEALNQGALKPYEEAGVRIDGAYMCPHRPDENCDCRKPQPGMLRRAAAELGLDLKRSFLVGDNLSDMGAARAAGAKGVMVRTGLGSRHLRWAGFDGLVADDLADAVARILSGEWS</sequence>
<dbReference type="GO" id="GO:0005737">
    <property type="term" value="C:cytoplasm"/>
    <property type="evidence" value="ECO:0007669"/>
    <property type="project" value="UniProtKB-SubCell"/>
</dbReference>
<evidence type="ECO:0000256" key="2">
    <source>
        <dbReference type="ARBA" id="ARBA00022490"/>
    </source>
</evidence>
<dbReference type="InterPro" id="IPR006543">
    <property type="entry name" value="Histidinol-phos"/>
</dbReference>
<dbReference type="SUPFAM" id="SSF56784">
    <property type="entry name" value="HAD-like"/>
    <property type="match status" value="1"/>
</dbReference>
<dbReference type="EMBL" id="JACOSL010000033">
    <property type="protein sequence ID" value="MBI1756521.1"/>
    <property type="molecule type" value="Genomic_DNA"/>
</dbReference>
<keyword evidence="10" id="KW-0862">Zinc</keyword>
<keyword evidence="2 7" id="KW-0963">Cytoplasm</keyword>
<dbReference type="GO" id="GO:0016791">
    <property type="term" value="F:phosphatase activity"/>
    <property type="evidence" value="ECO:0007669"/>
    <property type="project" value="InterPro"/>
</dbReference>
<dbReference type="Proteomes" id="UP000727962">
    <property type="component" value="Unassembled WGS sequence"/>
</dbReference>
<dbReference type="Pfam" id="PF13242">
    <property type="entry name" value="Hydrolase_like"/>
    <property type="match status" value="1"/>
</dbReference>
<comment type="cofactor">
    <cofactor evidence="10">
        <name>Zn(2+)</name>
        <dbReference type="ChEBI" id="CHEBI:29105"/>
    </cofactor>
</comment>
<dbReference type="InterPro" id="IPR004446">
    <property type="entry name" value="Heptose_bisP_phosphatase"/>
</dbReference>
<feature type="binding site" evidence="10">
    <location>
        <position position="16"/>
    </location>
    <ligand>
        <name>Mg(2+)</name>
        <dbReference type="ChEBI" id="CHEBI:18420"/>
    </ligand>
</feature>
<evidence type="ECO:0000256" key="5">
    <source>
        <dbReference type="ARBA" id="ARBA00023277"/>
    </source>
</evidence>
<dbReference type="PANTHER" id="PTHR42891:SF1">
    <property type="entry name" value="D-GLYCERO-BETA-D-MANNO-HEPTOSE-1,7-BISPHOSPHATE 7-PHOSPHATASE"/>
    <property type="match status" value="1"/>
</dbReference>
<feature type="site" description="Stabilizes the phosphoryl group" evidence="9">
    <location>
        <position position="111"/>
    </location>
</feature>
<dbReference type="PIRSF" id="PIRSF004682">
    <property type="entry name" value="GmhB"/>
    <property type="match status" value="1"/>
</dbReference>
<protein>
    <recommendedName>
        <fullName evidence="6 7">D,D-heptose 1,7-bisphosphate phosphatase</fullName>
        <ecNumber evidence="7">3.1.3.-</ecNumber>
    </recommendedName>
</protein>
<dbReference type="Gene3D" id="3.40.50.1000">
    <property type="entry name" value="HAD superfamily/HAD-like"/>
    <property type="match status" value="1"/>
</dbReference>
<dbReference type="AlphaFoldDB" id="A0A931M088"/>
<name>A0A931M088_FIMGI</name>
<feature type="active site" description="Proton donor" evidence="8">
    <location>
        <position position="18"/>
    </location>
</feature>